<dbReference type="InterPro" id="IPR010934">
    <property type="entry name" value="NADH_DH_su5_C"/>
</dbReference>
<sequence length="561" mass="63330">MSNFFIWAGFLLFIFFFFFFMALYLLMTGQVFLYEYELFSVSGSGGFILLFDWVGVVFLSVVLLISFFVFVYSHSYMMGDGSEVRFFSLVLLFILSMALLVLSPNLMSLLLGWDGLGLISYALVIYYQNIRSFNAGMLTVLSNRVGDVGILLGILAMVNLGGWDFIFFNSLNLDLLSVWLFSCIFLAAMTKSAQIPFSSWLPAAMAAPTPVSSLVHSSTLVTAGVFLLIRFHDLFLFSVYGSVMMYISLLTLLMSGVGACMEMDFKSVIALSTLSQLALMMFSLSLGLWEWAYFHMLTHAIFKALLFLCAGSMIHGGNGLQDIRMLGGLLNFSPMVGYGMLLSFLSLGGIPFSCGFYSKDLIIELFLMEGCGLLYIFIFFLGVFSTIVYSSRLIYNLLLNGYMGVNFFNYSESKEMNFSIFFLSVLGVIFGGVMSWLLFDYSALVVLSLGEKMFTLIGVFLIFWFWLPISEMFMNFYSSIIFYFFISMWFLLSLASFFMSKFFKLNSVSFVKGDLGWGEIFGGSGVEKFLCLWGGVFQRMYYNTLFVQILLLLLGLIFLIK</sequence>
<feature type="transmembrane region" description="Helical" evidence="17">
    <location>
        <begin position="296"/>
        <end position="315"/>
    </location>
</feature>
<evidence type="ECO:0000256" key="11">
    <source>
        <dbReference type="ARBA" id="ARBA00022989"/>
    </source>
</evidence>
<dbReference type="PRINTS" id="PR01434">
    <property type="entry name" value="NADHDHGNASE5"/>
</dbReference>
<feature type="transmembrane region" description="Helical" evidence="17">
    <location>
        <begin position="335"/>
        <end position="358"/>
    </location>
</feature>
<feature type="transmembrane region" description="Helical" evidence="17">
    <location>
        <begin position="173"/>
        <end position="190"/>
    </location>
</feature>
<feature type="transmembrane region" description="Helical" evidence="17">
    <location>
        <begin position="84"/>
        <end position="102"/>
    </location>
</feature>
<keyword evidence="7 17" id="KW-0812">Transmembrane</keyword>
<dbReference type="AlphaFoldDB" id="B2CKZ0"/>
<comment type="similarity">
    <text evidence="17">Belongs to the complex I subunit 5 family.</text>
</comment>
<dbReference type="GO" id="GO:0003954">
    <property type="term" value="F:NADH dehydrogenase activity"/>
    <property type="evidence" value="ECO:0007669"/>
    <property type="project" value="TreeGrafter"/>
</dbReference>
<evidence type="ECO:0000256" key="5">
    <source>
        <dbReference type="ARBA" id="ARBA00022448"/>
    </source>
</evidence>
<organism evidence="21">
    <name type="scientific">Phalangium opilio</name>
    <name type="common">Brown Daddy-long-legs</name>
    <dbReference type="NCBI Taxonomy" id="118624"/>
    <lineage>
        <taxon>Eukaryota</taxon>
        <taxon>Metazoa</taxon>
        <taxon>Ecdysozoa</taxon>
        <taxon>Arthropoda</taxon>
        <taxon>Chelicerata</taxon>
        <taxon>Arachnida</taxon>
        <taxon>Opiliones</taxon>
        <taxon>Palpatores</taxon>
        <taxon>Phalangioidea</taxon>
        <taxon>Phalangiidae</taxon>
        <taxon>Phalangium</taxon>
    </lineage>
</organism>
<keyword evidence="11 17" id="KW-1133">Transmembrane helix</keyword>
<feature type="transmembrane region" description="Helical" evidence="17">
    <location>
        <begin position="47"/>
        <end position="72"/>
    </location>
</feature>
<protein>
    <recommendedName>
        <fullName evidence="4 17">NADH-ubiquinone oxidoreductase chain 5</fullName>
        <ecNumber evidence="3 17">7.1.1.2</ecNumber>
    </recommendedName>
</protein>
<dbReference type="GO" id="GO:0015990">
    <property type="term" value="P:electron transport coupled proton transport"/>
    <property type="evidence" value="ECO:0007669"/>
    <property type="project" value="TreeGrafter"/>
</dbReference>
<comment type="function">
    <text evidence="17">Core subunit of the mitochondrial membrane respiratory chain NADH dehydrogenase (Complex I) which catalyzes electron transfer from NADH through the respiratory chain, using ubiquinone as an electron acceptor. Essential for the catalytic activity and assembly of complex I.</text>
</comment>
<keyword evidence="13 17" id="KW-0830">Ubiquinone</keyword>
<dbReference type="PANTHER" id="PTHR42829">
    <property type="entry name" value="NADH-UBIQUINONE OXIDOREDUCTASE CHAIN 5"/>
    <property type="match status" value="1"/>
</dbReference>
<proteinExistence type="inferred from homology"/>
<evidence type="ECO:0000259" key="19">
    <source>
        <dbReference type="Pfam" id="PF00662"/>
    </source>
</evidence>
<evidence type="ECO:0000256" key="9">
    <source>
        <dbReference type="ARBA" id="ARBA00022967"/>
    </source>
</evidence>
<dbReference type="EC" id="7.1.1.2" evidence="3 17"/>
<keyword evidence="6" id="KW-0679">Respiratory chain</keyword>
<evidence type="ECO:0000256" key="10">
    <source>
        <dbReference type="ARBA" id="ARBA00022982"/>
    </source>
</evidence>
<dbReference type="InterPro" id="IPR001516">
    <property type="entry name" value="Proton_antipo_N"/>
</dbReference>
<keyword evidence="9" id="KW-1278">Translocase</keyword>
<comment type="subcellular location">
    <subcellularLocation>
        <location evidence="2">Mitochondrion inner membrane</location>
        <topology evidence="2">Multi-pass membrane protein</topology>
    </subcellularLocation>
</comment>
<geneLocation type="mitochondrion" evidence="21"/>
<dbReference type="InterPro" id="IPR001750">
    <property type="entry name" value="ND/Mrp_TM"/>
</dbReference>
<keyword evidence="14 17" id="KW-0496">Mitochondrion</keyword>
<dbReference type="EMBL" id="EU523757">
    <property type="protein sequence ID" value="ACA66085.1"/>
    <property type="molecule type" value="Genomic_DNA"/>
</dbReference>
<evidence type="ECO:0000256" key="4">
    <source>
        <dbReference type="ARBA" id="ARBA00021096"/>
    </source>
</evidence>
<dbReference type="GO" id="GO:0008137">
    <property type="term" value="F:NADH dehydrogenase (ubiquinone) activity"/>
    <property type="evidence" value="ECO:0007669"/>
    <property type="project" value="UniProtKB-EC"/>
</dbReference>
<evidence type="ECO:0000256" key="8">
    <source>
        <dbReference type="ARBA" id="ARBA00022792"/>
    </source>
</evidence>
<evidence type="ECO:0000256" key="6">
    <source>
        <dbReference type="ARBA" id="ARBA00022660"/>
    </source>
</evidence>
<feature type="transmembrane region" description="Helical" evidence="17">
    <location>
        <begin position="365"/>
        <end position="387"/>
    </location>
</feature>
<keyword evidence="5 17" id="KW-0813">Transport</keyword>
<dbReference type="InterPro" id="IPR003945">
    <property type="entry name" value="NU5C-like"/>
</dbReference>
<name>B2CKZ0_PHAOP</name>
<comment type="catalytic activity">
    <reaction evidence="16 17">
        <text>a ubiquinone + NADH + 5 H(+)(in) = a ubiquinol + NAD(+) + 4 H(+)(out)</text>
        <dbReference type="Rhea" id="RHEA:29091"/>
        <dbReference type="Rhea" id="RHEA-COMP:9565"/>
        <dbReference type="Rhea" id="RHEA-COMP:9566"/>
        <dbReference type="ChEBI" id="CHEBI:15378"/>
        <dbReference type="ChEBI" id="CHEBI:16389"/>
        <dbReference type="ChEBI" id="CHEBI:17976"/>
        <dbReference type="ChEBI" id="CHEBI:57540"/>
        <dbReference type="ChEBI" id="CHEBI:57945"/>
        <dbReference type="EC" id="7.1.1.2"/>
    </reaction>
</comment>
<feature type="transmembrane region" description="Helical" evidence="17">
    <location>
        <begin position="268"/>
        <end position="289"/>
    </location>
</feature>
<evidence type="ECO:0000256" key="3">
    <source>
        <dbReference type="ARBA" id="ARBA00012944"/>
    </source>
</evidence>
<accession>B2CKZ0</accession>
<feature type="domain" description="NADH-Ubiquinone oxidoreductase (complex I) chain 5 N-terminal" evidence="19">
    <location>
        <begin position="49"/>
        <end position="87"/>
    </location>
</feature>
<evidence type="ECO:0000256" key="12">
    <source>
        <dbReference type="ARBA" id="ARBA00023027"/>
    </source>
</evidence>
<evidence type="ECO:0000256" key="1">
    <source>
        <dbReference type="ARBA" id="ARBA00003257"/>
    </source>
</evidence>
<dbReference type="GO" id="GO:0042773">
    <property type="term" value="P:ATP synthesis coupled electron transport"/>
    <property type="evidence" value="ECO:0007669"/>
    <property type="project" value="InterPro"/>
</dbReference>
<gene>
    <name evidence="21" type="primary">ND5</name>
</gene>
<feature type="domain" description="NADH:quinone oxidoreductase/Mrp antiporter transmembrane" evidence="18">
    <location>
        <begin position="103"/>
        <end position="384"/>
    </location>
</feature>
<evidence type="ECO:0000259" key="18">
    <source>
        <dbReference type="Pfam" id="PF00361"/>
    </source>
</evidence>
<feature type="transmembrane region" description="Helical" evidence="17">
    <location>
        <begin position="418"/>
        <end position="439"/>
    </location>
</feature>
<feature type="transmembrane region" description="Helical" evidence="17">
    <location>
        <begin position="148"/>
        <end position="166"/>
    </location>
</feature>
<evidence type="ECO:0000256" key="13">
    <source>
        <dbReference type="ARBA" id="ARBA00023075"/>
    </source>
</evidence>
<evidence type="ECO:0000256" key="16">
    <source>
        <dbReference type="ARBA" id="ARBA00049551"/>
    </source>
</evidence>
<keyword evidence="10" id="KW-0249">Electron transport</keyword>
<dbReference type="GeneID" id="6335919"/>
<dbReference type="Pfam" id="PF00662">
    <property type="entry name" value="Proton_antipo_N"/>
    <property type="match status" value="1"/>
</dbReference>
<keyword evidence="12 17" id="KW-0520">NAD</keyword>
<evidence type="ECO:0000313" key="21">
    <source>
        <dbReference type="EMBL" id="ACA66085.1"/>
    </source>
</evidence>
<evidence type="ECO:0000256" key="15">
    <source>
        <dbReference type="ARBA" id="ARBA00023136"/>
    </source>
</evidence>
<feature type="transmembrane region" description="Helical" evidence="17">
    <location>
        <begin position="393"/>
        <end position="411"/>
    </location>
</feature>
<dbReference type="RefSeq" id="YP_001936231.1">
    <property type="nucleotide sequence ID" value="NC_010766.1"/>
</dbReference>
<evidence type="ECO:0000256" key="7">
    <source>
        <dbReference type="ARBA" id="ARBA00022692"/>
    </source>
</evidence>
<evidence type="ECO:0000256" key="17">
    <source>
        <dbReference type="RuleBase" id="RU003404"/>
    </source>
</evidence>
<evidence type="ECO:0000256" key="2">
    <source>
        <dbReference type="ARBA" id="ARBA00004448"/>
    </source>
</evidence>
<dbReference type="Pfam" id="PF06455">
    <property type="entry name" value="NADH5_C"/>
    <property type="match status" value="1"/>
</dbReference>
<feature type="transmembrane region" description="Helical" evidence="17">
    <location>
        <begin position="479"/>
        <end position="499"/>
    </location>
</feature>
<feature type="transmembrane region" description="Helical" evidence="17">
    <location>
        <begin position="6"/>
        <end position="26"/>
    </location>
</feature>
<dbReference type="GO" id="GO:0005743">
    <property type="term" value="C:mitochondrial inner membrane"/>
    <property type="evidence" value="ECO:0007669"/>
    <property type="project" value="UniProtKB-SubCell"/>
</dbReference>
<feature type="transmembrane region" description="Helical" evidence="17">
    <location>
        <begin position="234"/>
        <end position="256"/>
    </location>
</feature>
<evidence type="ECO:0000256" key="14">
    <source>
        <dbReference type="ARBA" id="ARBA00023128"/>
    </source>
</evidence>
<feature type="transmembrane region" description="Helical" evidence="17">
    <location>
        <begin position="210"/>
        <end position="229"/>
    </location>
</feature>
<feature type="domain" description="NADH dehydrogenase subunit 5 C-terminal" evidence="20">
    <location>
        <begin position="389"/>
        <end position="560"/>
    </location>
</feature>
<comment type="function">
    <text evidence="1">Core subunit of the mitochondrial membrane respiratory chain NADH dehydrogenase (Complex I) that is believed to belong to the minimal assembly required for catalysis. Complex I functions in the transfer of electrons from NADH to the respiratory chain. The immediate electron acceptor for the enzyme is believed to be ubiquinone.</text>
</comment>
<feature type="transmembrane region" description="Helical" evidence="17">
    <location>
        <begin position="445"/>
        <end position="467"/>
    </location>
</feature>
<feature type="transmembrane region" description="Helical" evidence="17">
    <location>
        <begin position="540"/>
        <end position="560"/>
    </location>
</feature>
<dbReference type="CTD" id="4540"/>
<feature type="transmembrane region" description="Helical" evidence="17">
    <location>
        <begin position="109"/>
        <end position="128"/>
    </location>
</feature>
<dbReference type="Pfam" id="PF00361">
    <property type="entry name" value="Proton_antipo_M"/>
    <property type="match status" value="1"/>
</dbReference>
<keyword evidence="8" id="KW-0999">Mitochondrion inner membrane</keyword>
<reference evidence="21" key="1">
    <citation type="journal article" date="2008" name="Mol. Biol. Evol.">
        <title>Parallel evolution of truncated transfer RNA genes in arachnid mitochondrial genomes.</title>
        <authorList>
            <person name="Masta S.E."/>
            <person name="Boore J.L."/>
        </authorList>
    </citation>
    <scope>NUCLEOTIDE SEQUENCE</scope>
</reference>
<dbReference type="PANTHER" id="PTHR42829:SF2">
    <property type="entry name" value="NADH-UBIQUINONE OXIDOREDUCTASE CHAIN 5"/>
    <property type="match status" value="1"/>
</dbReference>
<evidence type="ECO:0000259" key="20">
    <source>
        <dbReference type="Pfam" id="PF06455"/>
    </source>
</evidence>
<keyword evidence="15 17" id="KW-0472">Membrane</keyword>